<keyword evidence="4 6" id="KW-0408">Iron</keyword>
<evidence type="ECO:0000313" key="9">
    <source>
        <dbReference type="Proteomes" id="UP000005273"/>
    </source>
</evidence>
<dbReference type="InterPro" id="IPR017900">
    <property type="entry name" value="4Fe4S_Fe_S_CS"/>
</dbReference>
<dbReference type="Pfam" id="PF13370">
    <property type="entry name" value="Fer4_13"/>
    <property type="match status" value="1"/>
</dbReference>
<evidence type="ECO:0000256" key="6">
    <source>
        <dbReference type="RuleBase" id="RU368020"/>
    </source>
</evidence>
<evidence type="ECO:0000256" key="1">
    <source>
        <dbReference type="ARBA" id="ARBA00022448"/>
    </source>
</evidence>
<feature type="domain" description="4Fe-4S ferredoxin-type" evidence="7">
    <location>
        <begin position="9"/>
        <end position="37"/>
    </location>
</feature>
<dbReference type="eggNOG" id="COG1141">
    <property type="taxonomic scope" value="Bacteria"/>
</dbReference>
<evidence type="ECO:0000256" key="3">
    <source>
        <dbReference type="ARBA" id="ARBA00022982"/>
    </source>
</evidence>
<organism evidence="8 9">
    <name type="scientific">Acetomicrobium hydrogeniformans ATCC BAA-1850</name>
    <dbReference type="NCBI Taxonomy" id="592015"/>
    <lineage>
        <taxon>Bacteria</taxon>
        <taxon>Thermotogati</taxon>
        <taxon>Synergistota</taxon>
        <taxon>Synergistia</taxon>
        <taxon>Synergistales</taxon>
        <taxon>Acetomicrobiaceae</taxon>
        <taxon>Acetomicrobium</taxon>
    </lineage>
</organism>
<keyword evidence="5 6" id="KW-0411">Iron-sulfur</keyword>
<keyword evidence="2 6" id="KW-0479">Metal-binding</keyword>
<dbReference type="Gene3D" id="3.30.70.20">
    <property type="match status" value="1"/>
</dbReference>
<keyword evidence="9" id="KW-1185">Reference proteome</keyword>
<evidence type="ECO:0000256" key="2">
    <source>
        <dbReference type="ARBA" id="ARBA00022723"/>
    </source>
</evidence>
<name>A0A0T5XDA2_9BACT</name>
<dbReference type="InterPro" id="IPR051269">
    <property type="entry name" value="Fe-S_cluster_ET"/>
</dbReference>
<dbReference type="SUPFAM" id="SSF54862">
    <property type="entry name" value="4Fe-4S ferredoxins"/>
    <property type="match status" value="1"/>
</dbReference>
<evidence type="ECO:0000313" key="8">
    <source>
        <dbReference type="EMBL" id="KRT36228.1"/>
    </source>
</evidence>
<evidence type="ECO:0000256" key="5">
    <source>
        <dbReference type="ARBA" id="ARBA00023014"/>
    </source>
</evidence>
<dbReference type="GO" id="GO:0005506">
    <property type="term" value="F:iron ion binding"/>
    <property type="evidence" value="ECO:0007669"/>
    <property type="project" value="UniProtKB-UniRule"/>
</dbReference>
<dbReference type="PANTHER" id="PTHR36923:SF3">
    <property type="entry name" value="FERREDOXIN"/>
    <property type="match status" value="1"/>
</dbReference>
<dbReference type="GO" id="GO:0051536">
    <property type="term" value="F:iron-sulfur cluster binding"/>
    <property type="evidence" value="ECO:0007669"/>
    <property type="project" value="UniProtKB-KW"/>
</dbReference>
<dbReference type="PANTHER" id="PTHR36923">
    <property type="entry name" value="FERREDOXIN"/>
    <property type="match status" value="1"/>
</dbReference>
<gene>
    <name evidence="8" type="ORF">HMPREF1705_03496</name>
</gene>
<dbReference type="STRING" id="592015.HMPREF1705_03496"/>
<proteinExistence type="predicted"/>
<protein>
    <recommendedName>
        <fullName evidence="6">Ferredoxin</fullName>
    </recommendedName>
</protein>
<dbReference type="EMBL" id="ACJX03000001">
    <property type="protein sequence ID" value="KRT36228.1"/>
    <property type="molecule type" value="Genomic_DNA"/>
</dbReference>
<dbReference type="PRINTS" id="PR00352">
    <property type="entry name" value="3FE4SFRDOXIN"/>
</dbReference>
<dbReference type="InterPro" id="IPR001080">
    <property type="entry name" value="3Fe4S_ferredoxin"/>
</dbReference>
<dbReference type="PROSITE" id="PS00198">
    <property type="entry name" value="4FE4S_FER_1"/>
    <property type="match status" value="1"/>
</dbReference>
<keyword evidence="3 6" id="KW-0249">Electron transport</keyword>
<accession>A0A0T5XDA2</accession>
<dbReference type="InterPro" id="IPR017896">
    <property type="entry name" value="4Fe4S_Fe-S-bd"/>
</dbReference>
<reference evidence="9" key="1">
    <citation type="submission" date="2012-09" db="EMBL/GenBank/DDBJ databases">
        <authorList>
            <person name="Weinstock G."/>
            <person name="Sodergren E."/>
            <person name="Clifton S."/>
            <person name="Fulton L."/>
            <person name="Fulton B."/>
            <person name="Courtney L."/>
            <person name="Fronick C."/>
            <person name="Harrison M."/>
            <person name="Strong C."/>
            <person name="Farmer C."/>
            <person name="Delehaunty K."/>
            <person name="Markovic C."/>
            <person name="Hall O."/>
            <person name="Minx P."/>
            <person name="Tomlinson C."/>
            <person name="Mitreva M."/>
            <person name="Nelson J."/>
            <person name="Hou S."/>
            <person name="Wollam A."/>
            <person name="Pepin K.H."/>
            <person name="Johnson M."/>
            <person name="Bhonagiri V."/>
            <person name="Nash W.E."/>
            <person name="Suruliraj S."/>
            <person name="Warren W."/>
            <person name="Chinwalla A."/>
            <person name="Mardis E.R."/>
            <person name="Wilson R.K."/>
        </authorList>
    </citation>
    <scope>NUCLEOTIDE SEQUENCE [LARGE SCALE GENOMIC DNA]</scope>
    <source>
        <strain evidence="9">OS1</strain>
    </source>
</reference>
<sequence length="68" mass="7404">MCQRGWNYMKVELDQELCIGCGVCSQVCPEVFELDEELGKAKVVKPSGAECAMEAAESCPVSCITVEK</sequence>
<evidence type="ECO:0000256" key="4">
    <source>
        <dbReference type="ARBA" id="ARBA00023004"/>
    </source>
</evidence>
<keyword evidence="1 6" id="KW-0813">Transport</keyword>
<dbReference type="PROSITE" id="PS51379">
    <property type="entry name" value="4FE4S_FER_2"/>
    <property type="match status" value="1"/>
</dbReference>
<evidence type="ECO:0000259" key="7">
    <source>
        <dbReference type="PROSITE" id="PS51379"/>
    </source>
</evidence>
<dbReference type="Proteomes" id="UP000005273">
    <property type="component" value="Unassembled WGS sequence"/>
</dbReference>
<dbReference type="AlphaFoldDB" id="A0A0T5XDA2"/>
<dbReference type="GO" id="GO:0009055">
    <property type="term" value="F:electron transfer activity"/>
    <property type="evidence" value="ECO:0007669"/>
    <property type="project" value="UniProtKB-UniRule"/>
</dbReference>
<comment type="caution">
    <text evidence="8">The sequence shown here is derived from an EMBL/GenBank/DDBJ whole genome shotgun (WGS) entry which is preliminary data.</text>
</comment>
<comment type="function">
    <text evidence="6">Ferredoxins are iron-sulfur proteins that transfer electrons in a wide variety of metabolic reactions.</text>
</comment>